<dbReference type="SUPFAM" id="SSF52540">
    <property type="entry name" value="P-loop containing nucleoside triphosphate hydrolases"/>
    <property type="match status" value="1"/>
</dbReference>
<dbReference type="Pfam" id="PF13238">
    <property type="entry name" value="AAA_18"/>
    <property type="match status" value="1"/>
</dbReference>
<dbReference type="EMBL" id="AP019822">
    <property type="protein sequence ID" value="BBM36199.1"/>
    <property type="molecule type" value="Genomic_DNA"/>
</dbReference>
<dbReference type="AlphaFoldDB" id="A0A510JA45"/>
<organism evidence="1 2">
    <name type="scientific">Pseudoleptotrichia goodfellowii</name>
    <dbReference type="NCBI Taxonomy" id="157692"/>
    <lineage>
        <taxon>Bacteria</taxon>
        <taxon>Fusobacteriati</taxon>
        <taxon>Fusobacteriota</taxon>
        <taxon>Fusobacteriia</taxon>
        <taxon>Fusobacteriales</taxon>
        <taxon>Leptotrichiaceae</taxon>
        <taxon>Pseudoleptotrichia</taxon>
    </lineage>
</organism>
<dbReference type="STRING" id="714315.GCA_000516535_01126"/>
<accession>A0A510JA45</accession>
<gene>
    <name evidence="1" type="ORF">JCM16774_1131</name>
</gene>
<evidence type="ECO:0000313" key="1">
    <source>
        <dbReference type="EMBL" id="BBM36199.1"/>
    </source>
</evidence>
<evidence type="ECO:0000313" key="2">
    <source>
        <dbReference type="Proteomes" id="UP000321606"/>
    </source>
</evidence>
<dbReference type="RefSeq" id="WP_026737571.1">
    <property type="nucleotide sequence ID" value="NZ_AP019822.1"/>
</dbReference>
<dbReference type="OrthoDB" id="5019413at2"/>
<name>A0A510JA45_9FUSO</name>
<sequence length="158" mass="18103">MNCQKRILLTGMSGVGKTTILSMLQDENTICIDLDETDYIEVDIETKERLISIDKLLSYINSISDKNLILAVCEANQGQIYPLMSAVIVLTASLEVMKERINKRQNNNYGKDKEEWEQIVRNKQEIEPLLIRGADYIIQTDGEIHEVFNKVKLIIDEV</sequence>
<proteinExistence type="predicted"/>
<dbReference type="Proteomes" id="UP000321606">
    <property type="component" value="Chromosome"/>
</dbReference>
<dbReference type="Gene3D" id="3.40.50.300">
    <property type="entry name" value="P-loop containing nucleotide triphosphate hydrolases"/>
    <property type="match status" value="1"/>
</dbReference>
<reference evidence="1 2" key="1">
    <citation type="submission" date="2019-07" db="EMBL/GenBank/DDBJ databases">
        <title>Complete Genome Sequence of Leptotrichia goodfellowii Strain JCM 16774.</title>
        <authorList>
            <person name="Watanabe S."/>
            <person name="Cui L."/>
        </authorList>
    </citation>
    <scope>NUCLEOTIDE SEQUENCE [LARGE SCALE GENOMIC DNA]</scope>
    <source>
        <strain evidence="1 2">JCM16774</strain>
    </source>
</reference>
<protein>
    <recommendedName>
        <fullName evidence="3">Shikimate kinase</fullName>
    </recommendedName>
</protein>
<evidence type="ECO:0008006" key="3">
    <source>
        <dbReference type="Google" id="ProtNLM"/>
    </source>
</evidence>
<dbReference type="InterPro" id="IPR027417">
    <property type="entry name" value="P-loop_NTPase"/>
</dbReference>
<dbReference type="KEGG" id="lgo:JCM16774_1131"/>